<feature type="transmembrane region" description="Helical" evidence="5">
    <location>
        <begin position="12"/>
        <end position="34"/>
    </location>
</feature>
<dbReference type="Proteomes" id="UP000245884">
    <property type="component" value="Unassembled WGS sequence"/>
</dbReference>
<feature type="transmembrane region" description="Helical" evidence="5">
    <location>
        <begin position="129"/>
        <end position="153"/>
    </location>
</feature>
<evidence type="ECO:0000256" key="3">
    <source>
        <dbReference type="ARBA" id="ARBA00022989"/>
    </source>
</evidence>
<sequence length="166" mass="18081">MVDFSSHVRRGHPITFGVLVFISLVVAIIASVLTHDYNAGDELHDQPLVNRVHFWVFTGWWTFLFSIAYTALFLTGVGGVVTSIAGHGIWLFLTWIFWLAGSASLANRIGTDCSNHGYYYCNSLRALEAFGWIGWALLTIMLAVVAAIGGGAFRGGRGLKDGLSEA</sequence>
<evidence type="ECO:0000313" key="7">
    <source>
        <dbReference type="EMBL" id="PWN29527.1"/>
    </source>
</evidence>
<keyword evidence="8" id="KW-1185">Reference proteome</keyword>
<protein>
    <recommendedName>
        <fullName evidence="6">MARVEL domain-containing protein</fullName>
    </recommendedName>
</protein>
<feature type="transmembrane region" description="Helical" evidence="5">
    <location>
        <begin position="54"/>
        <end position="77"/>
    </location>
</feature>
<dbReference type="STRING" id="1569628.A0A316UW43"/>
<evidence type="ECO:0000313" key="8">
    <source>
        <dbReference type="Proteomes" id="UP000245884"/>
    </source>
</evidence>
<keyword evidence="3 5" id="KW-1133">Transmembrane helix</keyword>
<dbReference type="GO" id="GO:0016020">
    <property type="term" value="C:membrane"/>
    <property type="evidence" value="ECO:0007669"/>
    <property type="project" value="UniProtKB-SubCell"/>
</dbReference>
<reference evidence="7 8" key="1">
    <citation type="journal article" date="2018" name="Mol. Biol. Evol.">
        <title>Broad Genomic Sampling Reveals a Smut Pathogenic Ancestry of the Fungal Clade Ustilaginomycotina.</title>
        <authorList>
            <person name="Kijpornyongpan T."/>
            <person name="Mondo S.J."/>
            <person name="Barry K."/>
            <person name="Sandor L."/>
            <person name="Lee J."/>
            <person name="Lipzen A."/>
            <person name="Pangilinan J."/>
            <person name="LaButti K."/>
            <person name="Hainaut M."/>
            <person name="Henrissat B."/>
            <person name="Grigoriev I.V."/>
            <person name="Spatafora J.W."/>
            <person name="Aime M.C."/>
        </authorList>
    </citation>
    <scope>NUCLEOTIDE SEQUENCE [LARGE SCALE GENOMIC DNA]</scope>
    <source>
        <strain evidence="7 8">MCA 5214</strain>
    </source>
</reference>
<evidence type="ECO:0000256" key="4">
    <source>
        <dbReference type="ARBA" id="ARBA00023136"/>
    </source>
</evidence>
<comment type="subcellular location">
    <subcellularLocation>
        <location evidence="1">Membrane</location>
        <topology evidence="1">Multi-pass membrane protein</topology>
    </subcellularLocation>
</comment>
<keyword evidence="2 5" id="KW-0812">Transmembrane</keyword>
<dbReference type="OrthoDB" id="2117453at2759"/>
<evidence type="ECO:0000256" key="5">
    <source>
        <dbReference type="SAM" id="Phobius"/>
    </source>
</evidence>
<proteinExistence type="predicted"/>
<accession>A0A316UW43</accession>
<evidence type="ECO:0000256" key="2">
    <source>
        <dbReference type="ARBA" id="ARBA00022692"/>
    </source>
</evidence>
<feature type="domain" description="MARVEL" evidence="6">
    <location>
        <begin position="19"/>
        <end position="140"/>
    </location>
</feature>
<feature type="transmembrane region" description="Helical" evidence="5">
    <location>
        <begin position="89"/>
        <end position="109"/>
    </location>
</feature>
<dbReference type="EMBL" id="KZ819663">
    <property type="protein sequence ID" value="PWN29527.1"/>
    <property type="molecule type" value="Genomic_DNA"/>
</dbReference>
<evidence type="ECO:0000256" key="1">
    <source>
        <dbReference type="ARBA" id="ARBA00004141"/>
    </source>
</evidence>
<gene>
    <name evidence="7" type="ORF">BDZ90DRAFT_216838</name>
</gene>
<evidence type="ECO:0000259" key="6">
    <source>
        <dbReference type="Pfam" id="PF01284"/>
    </source>
</evidence>
<dbReference type="InterPro" id="IPR008253">
    <property type="entry name" value="Marvel"/>
</dbReference>
<keyword evidence="4 5" id="KW-0472">Membrane</keyword>
<dbReference type="Pfam" id="PF01284">
    <property type="entry name" value="MARVEL"/>
    <property type="match status" value="1"/>
</dbReference>
<dbReference type="RefSeq" id="XP_025364139.1">
    <property type="nucleotide sequence ID" value="XM_025504288.1"/>
</dbReference>
<dbReference type="GeneID" id="37026111"/>
<dbReference type="AlphaFoldDB" id="A0A316UW43"/>
<name>A0A316UW43_9BASI</name>
<organism evidence="7 8">
    <name type="scientific">Jaminaea rosea</name>
    <dbReference type="NCBI Taxonomy" id="1569628"/>
    <lineage>
        <taxon>Eukaryota</taxon>
        <taxon>Fungi</taxon>
        <taxon>Dikarya</taxon>
        <taxon>Basidiomycota</taxon>
        <taxon>Ustilaginomycotina</taxon>
        <taxon>Exobasidiomycetes</taxon>
        <taxon>Microstromatales</taxon>
        <taxon>Microstromatales incertae sedis</taxon>
        <taxon>Jaminaea</taxon>
    </lineage>
</organism>